<dbReference type="SMART" id="SM00360">
    <property type="entry name" value="RRM"/>
    <property type="match status" value="1"/>
</dbReference>
<evidence type="ECO:0000256" key="3">
    <source>
        <dbReference type="SAM" id="MobiDB-lite"/>
    </source>
</evidence>
<keyword evidence="7" id="KW-1185">Reference proteome</keyword>
<dbReference type="InterPro" id="IPR000504">
    <property type="entry name" value="RRM_dom"/>
</dbReference>
<dbReference type="SUPFAM" id="SSF54928">
    <property type="entry name" value="RNA-binding domain, RBD"/>
    <property type="match status" value="1"/>
</dbReference>
<evidence type="ECO:0000259" key="5">
    <source>
        <dbReference type="PROSITE" id="PS50102"/>
    </source>
</evidence>
<evidence type="ECO:0000313" key="6">
    <source>
        <dbReference type="EMBL" id="CAJ1957622.1"/>
    </source>
</evidence>
<keyword evidence="1 2" id="KW-0694">RNA-binding</keyword>
<reference evidence="6" key="1">
    <citation type="submission" date="2023-08" db="EMBL/GenBank/DDBJ databases">
        <authorList>
            <person name="Audoor S."/>
            <person name="Bilcke G."/>
        </authorList>
    </citation>
    <scope>NUCLEOTIDE SEQUENCE</scope>
</reference>
<dbReference type="GO" id="GO:0003729">
    <property type="term" value="F:mRNA binding"/>
    <property type="evidence" value="ECO:0007669"/>
    <property type="project" value="TreeGrafter"/>
</dbReference>
<dbReference type="InterPro" id="IPR035979">
    <property type="entry name" value="RBD_domain_sf"/>
</dbReference>
<dbReference type="Pfam" id="PF00076">
    <property type="entry name" value="RRM_1"/>
    <property type="match status" value="1"/>
</dbReference>
<accession>A0AAD2FZD8</accession>
<gene>
    <name evidence="6" type="ORF">CYCCA115_LOCUS16802</name>
</gene>
<evidence type="ECO:0000313" key="7">
    <source>
        <dbReference type="Proteomes" id="UP001295423"/>
    </source>
</evidence>
<feature type="signal peptide" evidence="4">
    <location>
        <begin position="1"/>
        <end position="22"/>
    </location>
</feature>
<dbReference type="InterPro" id="IPR012677">
    <property type="entry name" value="Nucleotide-bd_a/b_plait_sf"/>
</dbReference>
<dbReference type="AlphaFoldDB" id="A0AAD2FZD8"/>
<feature type="compositionally biased region" description="Acidic residues" evidence="3">
    <location>
        <begin position="568"/>
        <end position="591"/>
    </location>
</feature>
<feature type="region of interest" description="Disordered" evidence="3">
    <location>
        <begin position="565"/>
        <end position="591"/>
    </location>
</feature>
<feature type="chain" id="PRO_5042283676" description="RRM domain-containing protein" evidence="4">
    <location>
        <begin position="23"/>
        <end position="591"/>
    </location>
</feature>
<dbReference type="Gene3D" id="3.30.70.330">
    <property type="match status" value="1"/>
</dbReference>
<keyword evidence="4" id="KW-0732">Signal</keyword>
<dbReference type="GO" id="GO:0005634">
    <property type="term" value="C:nucleus"/>
    <property type="evidence" value="ECO:0007669"/>
    <property type="project" value="TreeGrafter"/>
</dbReference>
<dbReference type="EMBL" id="CAKOGP040001947">
    <property type="protein sequence ID" value="CAJ1957622.1"/>
    <property type="molecule type" value="Genomic_DNA"/>
</dbReference>
<sequence>MESKSSLLRAVVSCLILAVANGFMTTTKPICSTAASTEKSFALRSEQPEYGKSLELPETYANCGRCDSSYAMKPEDLGQGKGRRLECGVCGHSWFQSRDRLMTMNDGFEMVPLPEIHRKRIETNIEEGKSPKFVGHGKLYVGNISFSCTEDDILKTFAEIGEVGDVSLVRDEIGRNRGFGFVTMRSKEDGEKAMATLDGFDLQGRNIAGEFQNAFDTYKAVHLPLFLQQNFRARDNNNDNDGASNNLSCCDSSEPNTSKVPFTWKDLKQVFADLQEEDKKSWCIENGKVHNDGNKCGRISHDNNDGDGNDDSSKLDAYVGALNFLDPTDVSEAQTKDKDFAYCSFLIQNDNRAKQKALSRFPLSTLPFAADQWGYGPSIWVFFGRNQFGKEEMQGRPEHTDSVSHDGTWHYQLSGIKKWHLRPTNKLVEHMKEKGVIDFIELDTIQVDCNAGDVLVVNTALWWHQTKIPPQPEPSVSYARDFYLDASKMDFADTEEDGGGMTNVDGMYASNDVGAGTIVFTEHDMPDGELHRSATAPNCEVVELEDGTNAVVTTKDVACGDFFCIPESDSEADDDDDNDDEGEIEGEEEDG</sequence>
<dbReference type="SUPFAM" id="SSF51197">
    <property type="entry name" value="Clavaminate synthase-like"/>
    <property type="match status" value="1"/>
</dbReference>
<feature type="domain" description="RRM" evidence="5">
    <location>
        <begin position="137"/>
        <end position="214"/>
    </location>
</feature>
<evidence type="ECO:0000256" key="1">
    <source>
        <dbReference type="ARBA" id="ARBA00022884"/>
    </source>
</evidence>
<dbReference type="InterPro" id="IPR050502">
    <property type="entry name" value="Euk_RNA-bind_prot"/>
</dbReference>
<dbReference type="PANTHER" id="PTHR48025">
    <property type="entry name" value="OS02G0815200 PROTEIN"/>
    <property type="match status" value="1"/>
</dbReference>
<dbReference type="PANTHER" id="PTHR48025:SF1">
    <property type="entry name" value="RRM DOMAIN-CONTAINING PROTEIN"/>
    <property type="match status" value="1"/>
</dbReference>
<comment type="caution">
    <text evidence="6">The sequence shown here is derived from an EMBL/GenBank/DDBJ whole genome shotgun (WGS) entry which is preliminary data.</text>
</comment>
<dbReference type="PROSITE" id="PS50102">
    <property type="entry name" value="RRM"/>
    <property type="match status" value="1"/>
</dbReference>
<name>A0AAD2FZD8_9STRA</name>
<protein>
    <recommendedName>
        <fullName evidence="5">RRM domain-containing protein</fullName>
    </recommendedName>
</protein>
<proteinExistence type="predicted"/>
<dbReference type="Proteomes" id="UP001295423">
    <property type="component" value="Unassembled WGS sequence"/>
</dbReference>
<organism evidence="6 7">
    <name type="scientific">Cylindrotheca closterium</name>
    <dbReference type="NCBI Taxonomy" id="2856"/>
    <lineage>
        <taxon>Eukaryota</taxon>
        <taxon>Sar</taxon>
        <taxon>Stramenopiles</taxon>
        <taxon>Ochrophyta</taxon>
        <taxon>Bacillariophyta</taxon>
        <taxon>Bacillariophyceae</taxon>
        <taxon>Bacillariophycidae</taxon>
        <taxon>Bacillariales</taxon>
        <taxon>Bacillariaceae</taxon>
        <taxon>Cylindrotheca</taxon>
    </lineage>
</organism>
<evidence type="ECO:0000256" key="2">
    <source>
        <dbReference type="PROSITE-ProRule" id="PRU00176"/>
    </source>
</evidence>
<evidence type="ECO:0000256" key="4">
    <source>
        <dbReference type="SAM" id="SignalP"/>
    </source>
</evidence>